<evidence type="ECO:0008006" key="3">
    <source>
        <dbReference type="Google" id="ProtNLM"/>
    </source>
</evidence>
<organism evidence="1 2">
    <name type="scientific">Acaryochloris thomasi RCC1774</name>
    <dbReference type="NCBI Taxonomy" id="1764569"/>
    <lineage>
        <taxon>Bacteria</taxon>
        <taxon>Bacillati</taxon>
        <taxon>Cyanobacteriota</taxon>
        <taxon>Cyanophyceae</taxon>
        <taxon>Acaryochloridales</taxon>
        <taxon>Acaryochloridaceae</taxon>
        <taxon>Acaryochloris</taxon>
        <taxon>Acaryochloris thomasi</taxon>
    </lineage>
</organism>
<dbReference type="PANTHER" id="PTHR36922">
    <property type="entry name" value="BLL2446 PROTEIN"/>
    <property type="match status" value="1"/>
</dbReference>
<keyword evidence="2" id="KW-1185">Reference proteome</keyword>
<comment type="caution">
    <text evidence="1">The sequence shown here is derived from an EMBL/GenBank/DDBJ whole genome shotgun (WGS) entry which is preliminary data.</text>
</comment>
<accession>A0A2W1JPH8</accession>
<name>A0A2W1JPH8_9CYAN</name>
<dbReference type="Gene3D" id="1.20.120.450">
    <property type="entry name" value="dinb family like domain"/>
    <property type="match status" value="1"/>
</dbReference>
<evidence type="ECO:0000313" key="1">
    <source>
        <dbReference type="EMBL" id="PZD73325.1"/>
    </source>
</evidence>
<dbReference type="AlphaFoldDB" id="A0A2W1JPH8"/>
<sequence>MTISMYQASIPPMVRALNNLIGILEKGAAHAESKGIDASILINARLFPDMFPLAKQIQIASDVSRRGAARLAGTEAPAMEDNESTFPELIARLRATIEYLETFAPEQIDGSEENIITLPVKDDVYKFPGLPYLLSFVMPNVYFHVTTAYDILRHCGVEIGKIDYLGQPN</sequence>
<gene>
    <name evidence="1" type="ORF">C1752_02420</name>
</gene>
<dbReference type="SUPFAM" id="SSF109854">
    <property type="entry name" value="DinB/YfiT-like putative metalloenzymes"/>
    <property type="match status" value="1"/>
</dbReference>
<dbReference type="InterPro" id="IPR034660">
    <property type="entry name" value="DinB/YfiT-like"/>
</dbReference>
<dbReference type="EMBL" id="PQWO01000006">
    <property type="protein sequence ID" value="PZD73325.1"/>
    <property type="molecule type" value="Genomic_DNA"/>
</dbReference>
<dbReference type="InterPro" id="IPR018531">
    <property type="entry name" value="DUF1993"/>
</dbReference>
<dbReference type="Pfam" id="PF09351">
    <property type="entry name" value="DUF1993"/>
    <property type="match status" value="1"/>
</dbReference>
<dbReference type="RefSeq" id="WP_110986363.1">
    <property type="nucleotide sequence ID" value="NZ_CAWNWM010000006.1"/>
</dbReference>
<proteinExistence type="predicted"/>
<protein>
    <recommendedName>
        <fullName evidence="3">DUF1993 domain-containing protein</fullName>
    </recommendedName>
</protein>
<dbReference type="Proteomes" id="UP000248857">
    <property type="component" value="Unassembled WGS sequence"/>
</dbReference>
<evidence type="ECO:0000313" key="2">
    <source>
        <dbReference type="Proteomes" id="UP000248857"/>
    </source>
</evidence>
<dbReference type="PANTHER" id="PTHR36922:SF1">
    <property type="entry name" value="DUF1993 DOMAIN-CONTAINING PROTEIN"/>
    <property type="match status" value="1"/>
</dbReference>
<dbReference type="OrthoDB" id="338237at2"/>
<reference evidence="1 2" key="1">
    <citation type="journal article" date="2018" name="Sci. Rep.">
        <title>A novel species of the marine cyanobacterium Acaryochloris with a unique pigment content and lifestyle.</title>
        <authorList>
            <person name="Partensky F."/>
            <person name="Six C."/>
            <person name="Ratin M."/>
            <person name="Garczarek L."/>
            <person name="Vaulot D."/>
            <person name="Probert I."/>
            <person name="Calteau A."/>
            <person name="Gourvil P."/>
            <person name="Marie D."/>
            <person name="Grebert T."/>
            <person name="Bouchier C."/>
            <person name="Le Panse S."/>
            <person name="Gachenot M."/>
            <person name="Rodriguez F."/>
            <person name="Garrido J.L."/>
        </authorList>
    </citation>
    <scope>NUCLEOTIDE SEQUENCE [LARGE SCALE GENOMIC DNA]</scope>
    <source>
        <strain evidence="1 2">RCC1774</strain>
    </source>
</reference>